<feature type="domain" description="PPIase FKBP-type" evidence="7">
    <location>
        <begin position="243"/>
        <end position="333"/>
    </location>
</feature>
<evidence type="ECO:0000256" key="4">
    <source>
        <dbReference type="ARBA" id="ARBA00023235"/>
    </source>
</evidence>
<name>A0A4Y9Y9Q3_9APHY</name>
<keyword evidence="4 5" id="KW-0413">Isomerase</keyword>
<dbReference type="PANTHER" id="PTHR43811:SF19">
    <property type="entry name" value="39 KDA FK506-BINDING NUCLEAR PROTEIN"/>
    <property type="match status" value="1"/>
</dbReference>
<evidence type="ECO:0000256" key="6">
    <source>
        <dbReference type="SAM" id="MobiDB-lite"/>
    </source>
</evidence>
<dbReference type="Pfam" id="PF00254">
    <property type="entry name" value="FKBP_C"/>
    <property type="match status" value="1"/>
</dbReference>
<dbReference type="Gene3D" id="3.10.50.40">
    <property type="match status" value="1"/>
</dbReference>
<evidence type="ECO:0000256" key="1">
    <source>
        <dbReference type="ARBA" id="ARBA00000971"/>
    </source>
</evidence>
<dbReference type="InterPro" id="IPR041232">
    <property type="entry name" value="NPL"/>
</dbReference>
<organism evidence="8 9">
    <name type="scientific">Rhodofomes roseus</name>
    <dbReference type="NCBI Taxonomy" id="34475"/>
    <lineage>
        <taxon>Eukaryota</taxon>
        <taxon>Fungi</taxon>
        <taxon>Dikarya</taxon>
        <taxon>Basidiomycota</taxon>
        <taxon>Agaricomycotina</taxon>
        <taxon>Agaricomycetes</taxon>
        <taxon>Polyporales</taxon>
        <taxon>Rhodofomes</taxon>
    </lineage>
</organism>
<evidence type="ECO:0000313" key="8">
    <source>
        <dbReference type="EMBL" id="TFY58191.1"/>
    </source>
</evidence>
<evidence type="ECO:0000256" key="3">
    <source>
        <dbReference type="ARBA" id="ARBA00023110"/>
    </source>
</evidence>
<sequence>MLRLLSVWGINLGPGVRTCVTPAPNDIHLSQASLCAEGPPEARQTSVKLAFFPLHSAKSSIETVTICSLTPGKVDQAVLNLWLPADQKCILENTGPNSANEQSAGLKRSLSSAIGGAGDIASLPNAPPALSQRQSTEAIWAIDGEAKPHKRLRRDSPSPSFKPELGVGDKQSKQSVPGRSGQPPEGGQVEAKRSRGVSSTAGAAIVVADKPARARAPKGLLHAGATVQTSDSVVGAGPPLQSGDKGYIYVDGTVFGQRVAFLNNHRDPSPLQITIGESNFPAGFQRGLIGMQAGGHRTIILPPEAAYGDRGNERLNIPPGAMLVFAVHLVTIHNAQGSTSG</sequence>
<evidence type="ECO:0000313" key="9">
    <source>
        <dbReference type="Proteomes" id="UP000298390"/>
    </source>
</evidence>
<evidence type="ECO:0000259" key="7">
    <source>
        <dbReference type="PROSITE" id="PS50059"/>
    </source>
</evidence>
<protein>
    <recommendedName>
        <fullName evidence="2 5">peptidylprolyl isomerase</fullName>
        <ecNumber evidence="2 5">5.2.1.8</ecNumber>
    </recommendedName>
</protein>
<dbReference type="Proteomes" id="UP000298390">
    <property type="component" value="Unassembled WGS sequence"/>
</dbReference>
<dbReference type="SUPFAM" id="SSF54534">
    <property type="entry name" value="FKBP-like"/>
    <property type="match status" value="1"/>
</dbReference>
<dbReference type="GO" id="GO:0003755">
    <property type="term" value="F:peptidyl-prolyl cis-trans isomerase activity"/>
    <property type="evidence" value="ECO:0007669"/>
    <property type="project" value="UniProtKB-KW"/>
</dbReference>
<proteinExistence type="predicted"/>
<dbReference type="EC" id="5.2.1.8" evidence="2 5"/>
<accession>A0A4Y9Y9Q3</accession>
<comment type="catalytic activity">
    <reaction evidence="1 5">
        <text>[protein]-peptidylproline (omega=180) = [protein]-peptidylproline (omega=0)</text>
        <dbReference type="Rhea" id="RHEA:16237"/>
        <dbReference type="Rhea" id="RHEA-COMP:10747"/>
        <dbReference type="Rhea" id="RHEA-COMP:10748"/>
        <dbReference type="ChEBI" id="CHEBI:83833"/>
        <dbReference type="ChEBI" id="CHEBI:83834"/>
        <dbReference type="EC" id="5.2.1.8"/>
    </reaction>
</comment>
<dbReference type="STRING" id="34475.A0A4Y9Y9Q3"/>
<dbReference type="PANTHER" id="PTHR43811">
    <property type="entry name" value="FKBP-TYPE PEPTIDYL-PROLYL CIS-TRANS ISOMERASE FKPA"/>
    <property type="match status" value="1"/>
</dbReference>
<dbReference type="InterPro" id="IPR001179">
    <property type="entry name" value="PPIase_FKBP_dom"/>
</dbReference>
<feature type="region of interest" description="Disordered" evidence="6">
    <location>
        <begin position="143"/>
        <end position="202"/>
    </location>
</feature>
<dbReference type="AlphaFoldDB" id="A0A4Y9Y9Q3"/>
<evidence type="ECO:0000256" key="5">
    <source>
        <dbReference type="PROSITE-ProRule" id="PRU00277"/>
    </source>
</evidence>
<comment type="caution">
    <text evidence="8">The sequence shown here is derived from an EMBL/GenBank/DDBJ whole genome shotgun (WGS) entry which is preliminary data.</text>
</comment>
<keyword evidence="3 5" id="KW-0697">Rotamase</keyword>
<evidence type="ECO:0000256" key="2">
    <source>
        <dbReference type="ARBA" id="ARBA00013194"/>
    </source>
</evidence>
<dbReference type="Pfam" id="PF17800">
    <property type="entry name" value="NPL"/>
    <property type="match status" value="1"/>
</dbReference>
<reference evidence="8 9" key="1">
    <citation type="submission" date="2019-01" db="EMBL/GenBank/DDBJ databases">
        <title>Genome sequencing of the rare red list fungi Fomitopsis rosea.</title>
        <authorList>
            <person name="Buettner E."/>
            <person name="Kellner H."/>
        </authorList>
    </citation>
    <scope>NUCLEOTIDE SEQUENCE [LARGE SCALE GENOMIC DNA]</scope>
    <source>
        <strain evidence="8 9">DSM 105464</strain>
    </source>
</reference>
<dbReference type="EMBL" id="SEKV01000375">
    <property type="protein sequence ID" value="TFY58191.1"/>
    <property type="molecule type" value="Genomic_DNA"/>
</dbReference>
<gene>
    <name evidence="8" type="ORF">EVJ58_g6562</name>
</gene>
<dbReference type="PROSITE" id="PS50059">
    <property type="entry name" value="FKBP_PPIASE"/>
    <property type="match status" value="1"/>
</dbReference>
<dbReference type="Gene3D" id="2.60.120.340">
    <property type="entry name" value="Nucleoplasmin core domain"/>
    <property type="match status" value="1"/>
</dbReference>
<dbReference type="InterPro" id="IPR046357">
    <property type="entry name" value="PPIase_dom_sf"/>
</dbReference>